<evidence type="ECO:0000256" key="1">
    <source>
        <dbReference type="ARBA" id="ARBA00008949"/>
    </source>
</evidence>
<reference evidence="6 7" key="2">
    <citation type="journal article" date="2009" name="FEBS Lett.">
        <title>Structural basis for the phototoxicity of the fluorescent protein KillerRed.</title>
        <authorList>
            <person name="Carpentier P."/>
            <person name="Violot S."/>
            <person name="Blanchoin L."/>
            <person name="Bourgeois D."/>
        </authorList>
    </citation>
    <scope>X-RAY CRYSTALLOGRAPHY (2.00 ANGSTROMS) OF 2-237</scope>
</reference>
<dbReference type="GO" id="GO:0008218">
    <property type="term" value="P:bioluminescence"/>
    <property type="evidence" value="ECO:0007669"/>
    <property type="project" value="UniProtKB-KW"/>
</dbReference>
<evidence type="ECO:0007829" key="8">
    <source>
        <dbReference type="PDB" id="3A8S"/>
    </source>
</evidence>
<dbReference type="PDBsum" id="4ZBL"/>
<dbReference type="GO" id="GO:0006091">
    <property type="term" value="P:generation of precursor metabolites and energy"/>
    <property type="evidence" value="ECO:0007669"/>
    <property type="project" value="InterPro"/>
</dbReference>
<dbReference type="Pfam" id="PF01353">
    <property type="entry name" value="GFP"/>
    <property type="match status" value="1"/>
</dbReference>
<dbReference type="SMR" id="Q2TCH5"/>
<dbReference type="PRINTS" id="PR01229">
    <property type="entry name" value="GFLUORESCENT"/>
</dbReference>
<dbReference type="PDB" id="3WCK">
    <property type="method" value="X-ray"/>
    <property type="resolution" value="2.30 A"/>
    <property type="chains" value="A/B/C/D/E/F/G/H=2-237"/>
</dbReference>
<evidence type="ECO:0000256" key="2">
    <source>
        <dbReference type="ARBA" id="ARBA00022991"/>
    </source>
</evidence>
<dbReference type="Gene3D" id="2.40.155.10">
    <property type="entry name" value="Green fluorescent protein"/>
    <property type="match status" value="1"/>
</dbReference>
<dbReference type="PDB" id="3GB3">
    <property type="method" value="X-ray"/>
    <property type="resolution" value="1.75 A"/>
    <property type="chains" value="A/B=1-237"/>
</dbReference>
<dbReference type="PDB" id="3GL4">
    <property type="method" value="X-ray"/>
    <property type="resolution" value="2.15 A"/>
    <property type="chains" value="A/B=1-237"/>
</dbReference>
<dbReference type="InterPro" id="IPR011584">
    <property type="entry name" value="GFP-related"/>
</dbReference>
<protein>
    <submittedName>
        <fullName evidence="5">KillerRed</fullName>
    </submittedName>
</protein>
<evidence type="ECO:0007829" key="10">
    <source>
        <dbReference type="PDB" id="3GL4"/>
    </source>
</evidence>
<dbReference type="SUPFAM" id="SSF54511">
    <property type="entry name" value="GFP-like"/>
    <property type="match status" value="1"/>
</dbReference>
<dbReference type="PDBsum" id="3GL4"/>
<reference evidence="11" key="6">
    <citation type="journal article" date="2013" name="Sci. Rep.">
        <title>SuperNova, a monomeric photosensitizing fluorescent protein for chromophore-assisted light inactivation.</title>
        <authorList>
            <person name="Takemoto K."/>
            <person name="Matsuda T."/>
            <person name="Sakai N."/>
            <person name="Fu D."/>
            <person name="Noda M."/>
            <person name="Uchiyama S."/>
            <person name="Kotera I."/>
            <person name="Arai Y."/>
            <person name="Horiuchi M."/>
            <person name="Fukui K."/>
            <person name="Ayabe T."/>
            <person name="Inagaki F."/>
            <person name="Suzuki H."/>
            <person name="Nagai T."/>
        </authorList>
    </citation>
    <scope>X-RAY CRYSTALLOGRAPHY (2.30 ANGSTROMS) OF 2-237</scope>
</reference>
<reference evidence="5" key="1">
    <citation type="journal article" date="2006" name="Nat. Biotechnol.">
        <title>A genetically encoded photosensitizer.</title>
        <authorList>
            <person name="Bulina M.E."/>
            <person name="Chudakov D.M."/>
            <person name="Britanova O.V."/>
            <person name="Yanushevich Y.G."/>
            <person name="Staroverov D.B."/>
            <person name="Chepurnykh T.V."/>
            <person name="Merzlyak E.M."/>
            <person name="Shkrob M.A."/>
            <person name="Lukyanov S."/>
            <person name="Lukyanov K.A."/>
        </authorList>
    </citation>
    <scope>NUCLEOTIDE SEQUENCE</scope>
</reference>
<name>Q2TCH5_9CNID</name>
<feature type="modified residue" description="Cysteine sulfenic acid (-SOH)" evidence="12">
    <location>
        <position position="215"/>
    </location>
</feature>
<evidence type="ECO:0007829" key="12">
    <source>
        <dbReference type="PDB" id="4B30"/>
    </source>
</evidence>
<evidence type="ECO:0000313" key="5">
    <source>
        <dbReference type="EMBL" id="AAY40168.1"/>
    </source>
</evidence>
<dbReference type="PDB" id="4B30">
    <property type="method" value="X-ray"/>
    <property type="resolution" value="2.10 A"/>
    <property type="chains" value="A/B=1-237"/>
</dbReference>
<keyword evidence="2" id="KW-0157">Chromophore</keyword>
<evidence type="ECO:0007829" key="11">
    <source>
        <dbReference type="PDB" id="3WCK"/>
    </source>
</evidence>
<dbReference type="PDBsum" id="4ZFS"/>
<dbReference type="InterPro" id="IPR000786">
    <property type="entry name" value="Green_fluorescent_prot"/>
</dbReference>
<dbReference type="EMBL" id="AY969116">
    <property type="protein sequence ID" value="AAY40168.1"/>
    <property type="molecule type" value="mRNA"/>
</dbReference>
<reference evidence="13 14" key="7">
    <citation type="journal article" date="2015" name="PLoS ONE">
        <title>Crystal Structure of Phototoxic Orange Fluorescent Proteins with a Tryptophan-Based Chromophore.</title>
        <authorList>
            <person name="Pletneva N.V."/>
            <person name="Pletnev V.Z."/>
            <person name="Sarkisyan K.S."/>
            <person name="Gorbachev D.A."/>
            <person name="Egorov E.S."/>
            <person name="Mishin A.S."/>
            <person name="Lukyanov K.A."/>
            <person name="Dauter Z."/>
            <person name="Pletnev S."/>
        </authorList>
    </citation>
    <scope>X-RAY CRYSTALLOGRAPHY (1.57 ANGSTROMS) OF 2-228</scope>
</reference>
<dbReference type="PDBsum" id="3A8S"/>
<evidence type="ECO:0007829" key="6">
    <source>
        <dbReference type="PDB" id="2WIQ"/>
    </source>
</evidence>
<dbReference type="PDBsum" id="2WIS"/>
<organism evidence="5">
    <name type="scientific">Anthomedusae sp. DC-2005</name>
    <dbReference type="NCBI Taxonomy" id="328397"/>
    <lineage>
        <taxon>Eukaryota</taxon>
        <taxon>Metazoa</taxon>
        <taxon>Cnidaria</taxon>
        <taxon>Hydrozoa</taxon>
        <taxon>Hydroidolina</taxon>
        <taxon>Anthoathecata</taxon>
    </lineage>
</organism>
<dbReference type="PDB" id="3A8S">
    <property type="method" value="X-ray"/>
    <property type="resolution" value="2.90 A"/>
    <property type="chains" value="A/B=2-237"/>
</dbReference>
<reference evidence="12" key="5">
    <citation type="journal article" date="2012" name="J. Am. Chem. Soc.">
        <title>GFP-like phototransformation mechanisms in the cytotoxic fluorescent protein KillerRed unraveled by structural and spectroscopic investigations.</title>
        <authorList>
            <person name="de Rosny E."/>
            <person name="Carpentier P."/>
        </authorList>
    </citation>
    <scope>X-RAY CRYSTALLOGRAPHY (2.10 ANGSTROMS)</scope>
    <scope>CYSTEINE SULFENIC ACID (-SOH) AT CYS-116 AND CYS-215</scope>
</reference>
<evidence type="ECO:0000256" key="4">
    <source>
        <dbReference type="ARBA" id="ARBA00023262"/>
    </source>
</evidence>
<evidence type="ECO:0007829" key="14">
    <source>
        <dbReference type="PDB" id="4ZFS"/>
    </source>
</evidence>
<dbReference type="PDBsum" id="3GB3"/>
<dbReference type="PDB" id="4ZFS">
    <property type="method" value="X-ray"/>
    <property type="resolution" value="2.01 A"/>
    <property type="chains" value="A/B/C/D/E=2-237"/>
</dbReference>
<feature type="modified residue" description="Cysteine sulfenic acid (-SOH)" evidence="12">
    <location>
        <position position="116"/>
    </location>
</feature>
<reference evidence="8" key="4">
    <citation type="submission" date="2009-10" db="PDB data bank">
        <title>Crystal structure analysis of the fluorescent protein KillerRed.</title>
        <authorList>
            <person name="Sakai N."/>
            <person name="Takemoto K."/>
            <person name="Matsuda T."/>
            <person name="Kitago Y."/>
            <person name="Ayabe T."/>
            <person name="Nagai T."/>
        </authorList>
    </citation>
    <scope>X-RAY CRYSTALLOGRAPHY (2.90 ANGSTROMS) OF 2-237</scope>
</reference>
<dbReference type="PDB" id="2WIQ">
    <property type="method" value="X-ray"/>
    <property type="resolution" value="2.00 A"/>
    <property type="chains" value="A/B=2-237"/>
</dbReference>
<dbReference type="EvolutionaryTrace" id="Q2TCH5"/>
<dbReference type="InterPro" id="IPR009017">
    <property type="entry name" value="GFP"/>
</dbReference>
<comment type="similarity">
    <text evidence="1">Belongs to the GFP family.</text>
</comment>
<dbReference type="AlphaFoldDB" id="Q2TCH5"/>
<keyword evidence="3" id="KW-0455">Luminescence</keyword>
<proteinExistence type="evidence at protein level"/>
<evidence type="ECO:0000256" key="3">
    <source>
        <dbReference type="ARBA" id="ARBA00023223"/>
    </source>
</evidence>
<evidence type="ECO:0007829" key="9">
    <source>
        <dbReference type="PDB" id="3GB3"/>
    </source>
</evidence>
<sequence length="237" mass="26405">MEGGPALFQSDMTFKIFIDGEVNGQKFTIVADGSSKFPHGDFNVHAVCETGKLPMSWKPICHLIQYGEPFFARYPDGISHFAQECFPEGLSIDRTVRFENDGTMTSHHTYELDDTCVVSRITVNCDGFQPDGPIMRDQLVDILPNETHMFPHGPNAVRQLAFIGFTTADGGLMMGHFDSKMTFNGSRAIEIPGPHFVTIITKQMRDTSDKRDHVCQREVAYAHSVPRITSAIGSDED</sequence>
<dbReference type="PDB" id="4ZBL">
    <property type="method" value="X-ray"/>
    <property type="resolution" value="1.57 A"/>
    <property type="chains" value="A=2-228"/>
</dbReference>
<keyword evidence="6 7" id="KW-0002">3D-structure</keyword>
<dbReference type="PDBsum" id="2WIQ"/>
<dbReference type="PDBsum" id="3WCK"/>
<dbReference type="PDB" id="2WIS">
    <property type="method" value="X-ray"/>
    <property type="resolution" value="2.35 A"/>
    <property type="chains" value="A/B=2-237"/>
</dbReference>
<dbReference type="PDBsum" id="4B30"/>
<keyword evidence="4" id="KW-0599">Photoprotein</keyword>
<evidence type="ECO:0007829" key="13">
    <source>
        <dbReference type="PDB" id="4ZBL"/>
    </source>
</evidence>
<accession>Q2TCH5</accession>
<reference evidence="9 10" key="3">
    <citation type="journal article" date="2009" name="J. Biol. Chem.">
        <title>Structural basis for phototoxicity of the genetically encoded photosensitizer KillerRed.</title>
        <authorList>
            <person name="Pletnev S."/>
            <person name="Gurskaya N.G."/>
            <person name="Pletneva N.V."/>
            <person name="Lukyanov K.A."/>
            <person name="Chudakov D.M."/>
            <person name="Martynov V.I."/>
            <person name="Popov V.O."/>
            <person name="Kovalchuk M.V."/>
            <person name="Wlodawer A."/>
            <person name="Dauter Z."/>
            <person name="Pletnev V."/>
        </authorList>
    </citation>
    <scope>X-RAY CRYSTALLOGRAPHY (1.75 ANGSTROMS)</scope>
</reference>
<evidence type="ECO:0007829" key="7">
    <source>
        <dbReference type="PDB" id="2WIS"/>
    </source>
</evidence>